<dbReference type="InterPro" id="IPR000182">
    <property type="entry name" value="GNAT_dom"/>
</dbReference>
<proteinExistence type="predicted"/>
<dbReference type="EMBL" id="CM032183">
    <property type="protein sequence ID" value="KAG7094952.1"/>
    <property type="molecule type" value="Genomic_DNA"/>
</dbReference>
<name>A0A9P7UUK6_9AGAR</name>
<dbReference type="GO" id="GO:1990189">
    <property type="term" value="F:protein N-terminal-serine acetyltransferase activity"/>
    <property type="evidence" value="ECO:0007669"/>
    <property type="project" value="TreeGrafter"/>
</dbReference>
<dbReference type="SUPFAM" id="SSF55729">
    <property type="entry name" value="Acyl-CoA N-acyltransferases (Nat)"/>
    <property type="match status" value="1"/>
</dbReference>
<keyword evidence="3" id="KW-1185">Reference proteome</keyword>
<dbReference type="PANTHER" id="PTHR43441">
    <property type="entry name" value="RIBOSOMAL-PROTEIN-SERINE ACETYLTRANSFERASE"/>
    <property type="match status" value="1"/>
</dbReference>
<evidence type="ECO:0000259" key="1">
    <source>
        <dbReference type="PROSITE" id="PS51186"/>
    </source>
</evidence>
<accession>A0A9P7UUK6</accession>
<dbReference type="RefSeq" id="XP_043011422.1">
    <property type="nucleotide sequence ID" value="XM_043150335.1"/>
</dbReference>
<dbReference type="PANTHER" id="PTHR43441:SF5">
    <property type="entry name" value="FAMILY ACETYLTRANSFERASE, PUTATIVE-RELATED"/>
    <property type="match status" value="1"/>
</dbReference>
<reference evidence="2" key="1">
    <citation type="journal article" date="2021" name="Genome Biol. Evol.">
        <title>The assembled and annotated genome of the fairy-ring fungus Marasmius oreades.</title>
        <authorList>
            <person name="Hiltunen M."/>
            <person name="Ament-Velasquez S.L."/>
            <person name="Johannesson H."/>
        </authorList>
    </citation>
    <scope>NUCLEOTIDE SEQUENCE</scope>
    <source>
        <strain evidence="2">03SP1</strain>
    </source>
</reference>
<sequence length="192" mass="21311">MDFLPFGPYHSVEGLVSGLWEGRVEKNPAETLFVVYDKTRPDANGQPSLAGTIGYVNSNAADLCTEIGCVIILPQFHRTHVASNAVGLLMHYALDLPENGGLGCRRVQWMANKLNTSSVRLAEKMGFVLEGIIRWHRVIPPSKSIAHNGSPGRKGDPHEGYLARDTAMLGIYWDIWDNGGREKVDLIMERRK</sequence>
<dbReference type="OrthoDB" id="41238at2759"/>
<protein>
    <recommendedName>
        <fullName evidence="1">N-acetyltransferase domain-containing protein</fullName>
    </recommendedName>
</protein>
<dbReference type="KEGG" id="more:E1B28_005753"/>
<gene>
    <name evidence="2" type="ORF">E1B28_005753</name>
</gene>
<dbReference type="Proteomes" id="UP001049176">
    <property type="component" value="Chromosome 3"/>
</dbReference>
<comment type="caution">
    <text evidence="2">The sequence shown here is derived from an EMBL/GenBank/DDBJ whole genome shotgun (WGS) entry which is preliminary data.</text>
</comment>
<dbReference type="GO" id="GO:0008999">
    <property type="term" value="F:protein-N-terminal-alanine acetyltransferase activity"/>
    <property type="evidence" value="ECO:0007669"/>
    <property type="project" value="TreeGrafter"/>
</dbReference>
<dbReference type="Gene3D" id="3.40.630.30">
    <property type="match status" value="1"/>
</dbReference>
<dbReference type="InterPro" id="IPR016181">
    <property type="entry name" value="Acyl_CoA_acyltransferase"/>
</dbReference>
<feature type="domain" description="N-acetyltransferase" evidence="1">
    <location>
        <begin position="1"/>
        <end position="146"/>
    </location>
</feature>
<dbReference type="PROSITE" id="PS51186">
    <property type="entry name" value="GNAT"/>
    <property type="match status" value="1"/>
</dbReference>
<evidence type="ECO:0000313" key="2">
    <source>
        <dbReference type="EMBL" id="KAG7094952.1"/>
    </source>
</evidence>
<dbReference type="InterPro" id="IPR051908">
    <property type="entry name" value="Ribosomal_N-acetyltransferase"/>
</dbReference>
<dbReference type="AlphaFoldDB" id="A0A9P7UUK6"/>
<evidence type="ECO:0000313" key="3">
    <source>
        <dbReference type="Proteomes" id="UP001049176"/>
    </source>
</evidence>
<organism evidence="2 3">
    <name type="scientific">Marasmius oreades</name>
    <name type="common">fairy-ring Marasmius</name>
    <dbReference type="NCBI Taxonomy" id="181124"/>
    <lineage>
        <taxon>Eukaryota</taxon>
        <taxon>Fungi</taxon>
        <taxon>Dikarya</taxon>
        <taxon>Basidiomycota</taxon>
        <taxon>Agaricomycotina</taxon>
        <taxon>Agaricomycetes</taxon>
        <taxon>Agaricomycetidae</taxon>
        <taxon>Agaricales</taxon>
        <taxon>Marasmiineae</taxon>
        <taxon>Marasmiaceae</taxon>
        <taxon>Marasmius</taxon>
    </lineage>
</organism>
<dbReference type="Pfam" id="PF13302">
    <property type="entry name" value="Acetyltransf_3"/>
    <property type="match status" value="1"/>
</dbReference>
<dbReference type="GeneID" id="66074829"/>